<dbReference type="AlphaFoldDB" id="A0A1J5QUL1"/>
<feature type="compositionally biased region" description="Basic and acidic residues" evidence="1">
    <location>
        <begin position="170"/>
        <end position="179"/>
    </location>
</feature>
<evidence type="ECO:0000313" key="2">
    <source>
        <dbReference type="EMBL" id="OIQ87168.1"/>
    </source>
</evidence>
<sequence>MDLCILQCRQAFEIAAYPTDDRQVLLGENGNGLQIKILRHQLNRGLLEFASLHEQGLDVLEQIGRLGAHGHGAEFPHEAIRARVIGLEHRLARCGPIAFEHGVVHRAGAVSKVELNLIQQLFAADVLVDDFAQMAVDPRHLDDAVAGENQQQGHQCAEPKPESNAHAQVLKHDQASMWK</sequence>
<evidence type="ECO:0000256" key="1">
    <source>
        <dbReference type="SAM" id="MobiDB-lite"/>
    </source>
</evidence>
<accession>A0A1J5QUL1</accession>
<proteinExistence type="predicted"/>
<dbReference type="EMBL" id="MLJW01000436">
    <property type="protein sequence ID" value="OIQ87168.1"/>
    <property type="molecule type" value="Genomic_DNA"/>
</dbReference>
<reference evidence="2" key="1">
    <citation type="submission" date="2016-10" db="EMBL/GenBank/DDBJ databases">
        <title>Sequence of Gallionella enrichment culture.</title>
        <authorList>
            <person name="Poehlein A."/>
            <person name="Muehling M."/>
            <person name="Daniel R."/>
        </authorList>
    </citation>
    <scope>NUCLEOTIDE SEQUENCE</scope>
</reference>
<organism evidence="2">
    <name type="scientific">mine drainage metagenome</name>
    <dbReference type="NCBI Taxonomy" id="410659"/>
    <lineage>
        <taxon>unclassified sequences</taxon>
        <taxon>metagenomes</taxon>
        <taxon>ecological metagenomes</taxon>
    </lineage>
</organism>
<gene>
    <name evidence="2" type="ORF">GALL_309560</name>
</gene>
<comment type="caution">
    <text evidence="2">The sequence shown here is derived from an EMBL/GenBank/DDBJ whole genome shotgun (WGS) entry which is preliminary data.</text>
</comment>
<protein>
    <submittedName>
        <fullName evidence="2">Uncharacterized protein</fullName>
    </submittedName>
</protein>
<feature type="region of interest" description="Disordered" evidence="1">
    <location>
        <begin position="146"/>
        <end position="179"/>
    </location>
</feature>
<name>A0A1J5QUL1_9ZZZZ</name>